<dbReference type="SUPFAM" id="SSF46785">
    <property type="entry name" value="Winged helix' DNA-binding domain"/>
    <property type="match status" value="1"/>
</dbReference>
<keyword evidence="3" id="KW-0804">Transcription</keyword>
<keyword evidence="1" id="KW-0805">Transcription regulation</keyword>
<keyword evidence="6" id="KW-1185">Reference proteome</keyword>
<dbReference type="Pfam" id="PF01047">
    <property type="entry name" value="MarR"/>
    <property type="match status" value="1"/>
</dbReference>
<dbReference type="Proteomes" id="UP000244940">
    <property type="component" value="Unassembled WGS sequence"/>
</dbReference>
<feature type="domain" description="HTH marR-type" evidence="4">
    <location>
        <begin position="10"/>
        <end position="142"/>
    </location>
</feature>
<dbReference type="EMBL" id="QEYD01000008">
    <property type="protein sequence ID" value="PWE27963.1"/>
    <property type="molecule type" value="Genomic_DNA"/>
</dbReference>
<evidence type="ECO:0000313" key="5">
    <source>
        <dbReference type="EMBL" id="PWE27963.1"/>
    </source>
</evidence>
<keyword evidence="2" id="KW-0238">DNA-binding</keyword>
<dbReference type="GO" id="GO:0003677">
    <property type="term" value="F:DNA binding"/>
    <property type="evidence" value="ECO:0007669"/>
    <property type="project" value="UniProtKB-KW"/>
</dbReference>
<protein>
    <submittedName>
        <fullName evidence="5">Homoprotocatechuate degradation operon regulator HpaR</fullName>
    </submittedName>
</protein>
<dbReference type="AlphaFoldDB" id="A0A2U2C7X7"/>
<accession>A0A2U2C7X7</accession>
<evidence type="ECO:0000259" key="4">
    <source>
        <dbReference type="PROSITE" id="PS50995"/>
    </source>
</evidence>
<evidence type="ECO:0000256" key="1">
    <source>
        <dbReference type="ARBA" id="ARBA00023015"/>
    </source>
</evidence>
<dbReference type="GO" id="GO:0003700">
    <property type="term" value="F:DNA-binding transcription factor activity"/>
    <property type="evidence" value="ECO:0007669"/>
    <property type="project" value="InterPro"/>
</dbReference>
<dbReference type="SMART" id="SM00347">
    <property type="entry name" value="HTH_MARR"/>
    <property type="match status" value="1"/>
</dbReference>
<evidence type="ECO:0000313" key="6">
    <source>
        <dbReference type="Proteomes" id="UP000244940"/>
    </source>
</evidence>
<dbReference type="InterPro" id="IPR039422">
    <property type="entry name" value="MarR/SlyA-like"/>
</dbReference>
<comment type="caution">
    <text evidence="5">The sequence shown here is derived from an EMBL/GenBank/DDBJ whole genome shotgun (WGS) entry which is preliminary data.</text>
</comment>
<dbReference type="PROSITE" id="PS01117">
    <property type="entry name" value="HTH_MARR_1"/>
    <property type="match status" value="1"/>
</dbReference>
<evidence type="ECO:0000256" key="2">
    <source>
        <dbReference type="ARBA" id="ARBA00023125"/>
    </source>
</evidence>
<dbReference type="Gene3D" id="1.10.10.10">
    <property type="entry name" value="Winged helix-like DNA-binding domain superfamily/Winged helix DNA-binding domain"/>
    <property type="match status" value="1"/>
</dbReference>
<name>A0A2U2C7X7_9RHOB</name>
<reference evidence="5 6" key="1">
    <citation type="submission" date="2018-05" db="EMBL/GenBank/DDBJ databases">
        <title>Pararhodobacter marina sp. nov., isolated from deep-sea water of the Indian Ocean.</title>
        <authorList>
            <person name="Lai Q.Sr."/>
            <person name="Liu X."/>
            <person name="Shao Z."/>
        </authorList>
    </citation>
    <scope>NUCLEOTIDE SEQUENCE [LARGE SCALE GENOMIC DNA]</scope>
    <source>
        <strain evidence="5 6">CIC4N-9</strain>
    </source>
</reference>
<dbReference type="GO" id="GO:0045892">
    <property type="term" value="P:negative regulation of DNA-templated transcription"/>
    <property type="evidence" value="ECO:0007669"/>
    <property type="project" value="InterPro"/>
</dbReference>
<dbReference type="InterPro" id="IPR036388">
    <property type="entry name" value="WH-like_DNA-bd_sf"/>
</dbReference>
<sequence>MSKTSLRTTSRSLPIALLRARETVMGPVREMLADSGINEQKWRVLRVLDESGPLDQSLLAEKSCLQLPSLTRILRAMEEQGLVTRAMDPADRRRSIVSISEAGHTVIQDRADANRRLFDRLEAAYGKERMETLLDMLEDLNNTDFRG</sequence>
<dbReference type="InterPro" id="IPR036390">
    <property type="entry name" value="WH_DNA-bd_sf"/>
</dbReference>
<dbReference type="OrthoDB" id="8588347at2"/>
<organism evidence="5 6">
    <name type="scientific">Pararhodobacter marinus</name>
    <dbReference type="NCBI Taxonomy" id="2184063"/>
    <lineage>
        <taxon>Bacteria</taxon>
        <taxon>Pseudomonadati</taxon>
        <taxon>Pseudomonadota</taxon>
        <taxon>Alphaproteobacteria</taxon>
        <taxon>Rhodobacterales</taxon>
        <taxon>Paracoccaceae</taxon>
        <taxon>Pararhodobacter</taxon>
    </lineage>
</organism>
<dbReference type="NCBIfam" id="TIGR02337">
    <property type="entry name" value="HpaR"/>
    <property type="match status" value="1"/>
</dbReference>
<dbReference type="InterPro" id="IPR012712">
    <property type="entry name" value="HpaR/FarR"/>
</dbReference>
<dbReference type="GeneID" id="94366005"/>
<dbReference type="RefSeq" id="WP_109533959.1">
    <property type="nucleotide sequence ID" value="NZ_QEYD01000008.1"/>
</dbReference>
<dbReference type="PROSITE" id="PS50995">
    <property type="entry name" value="HTH_MARR_2"/>
    <property type="match status" value="1"/>
</dbReference>
<evidence type="ECO:0000256" key="3">
    <source>
        <dbReference type="ARBA" id="ARBA00023163"/>
    </source>
</evidence>
<dbReference type="InterPro" id="IPR000835">
    <property type="entry name" value="HTH_MarR-typ"/>
</dbReference>
<dbReference type="InterPro" id="IPR023187">
    <property type="entry name" value="Tscrpt_reg_MarR-type_CS"/>
</dbReference>
<dbReference type="PANTHER" id="PTHR33164">
    <property type="entry name" value="TRANSCRIPTIONAL REGULATOR, MARR FAMILY"/>
    <property type="match status" value="1"/>
</dbReference>
<gene>
    <name evidence="5" type="primary">hpaR</name>
    <name evidence="5" type="ORF">C4N9_14005</name>
</gene>
<proteinExistence type="predicted"/>
<dbReference type="GO" id="GO:0006950">
    <property type="term" value="P:response to stress"/>
    <property type="evidence" value="ECO:0007669"/>
    <property type="project" value="TreeGrafter"/>
</dbReference>
<dbReference type="PANTHER" id="PTHR33164:SF13">
    <property type="entry name" value="4-HYDROXYPHENYLACETATE CATABOLISM PROTEIN"/>
    <property type="match status" value="1"/>
</dbReference>